<comment type="caution">
    <text evidence="1">The sequence shown here is derived from an EMBL/GenBank/DDBJ whole genome shotgun (WGS) entry which is preliminary data.</text>
</comment>
<dbReference type="EMBL" id="MCIF01000002">
    <property type="protein sequence ID" value="RAQ97671.1"/>
    <property type="molecule type" value="Genomic_DNA"/>
</dbReference>
<keyword evidence="2" id="KW-1185">Reference proteome</keyword>
<dbReference type="OrthoDB" id="9838910at2"/>
<reference evidence="1 2" key="1">
    <citation type="submission" date="2016-08" db="EMBL/GenBank/DDBJ databases">
        <title>Analysis of Carbohydrate Active Enzymes in Thermogemmatispora T81 Reveals Carbohydrate Degradation Ability.</title>
        <authorList>
            <person name="Tomazini A."/>
            <person name="Lal S."/>
            <person name="Stott M."/>
            <person name="Henrissat B."/>
            <person name="Polikarpov I."/>
            <person name="Sparling R."/>
            <person name="Levin D.B."/>
        </authorList>
    </citation>
    <scope>NUCLEOTIDE SEQUENCE [LARGE SCALE GENOMIC DNA]</scope>
    <source>
        <strain evidence="1 2">T81</strain>
    </source>
</reference>
<name>A0A328VLD9_9CHLR</name>
<gene>
    <name evidence="1" type="ORF">A4R35_19185</name>
</gene>
<evidence type="ECO:0000313" key="1">
    <source>
        <dbReference type="EMBL" id="RAQ97671.1"/>
    </source>
</evidence>
<dbReference type="AlphaFoldDB" id="A0A328VLD9"/>
<organism evidence="1 2">
    <name type="scientific">Thermogemmatispora tikiterensis</name>
    <dbReference type="NCBI Taxonomy" id="1825093"/>
    <lineage>
        <taxon>Bacteria</taxon>
        <taxon>Bacillati</taxon>
        <taxon>Chloroflexota</taxon>
        <taxon>Ktedonobacteria</taxon>
        <taxon>Thermogemmatisporales</taxon>
        <taxon>Thermogemmatisporaceae</taxon>
        <taxon>Thermogemmatispora</taxon>
    </lineage>
</organism>
<protein>
    <submittedName>
        <fullName evidence="1">Uncharacterized protein</fullName>
    </submittedName>
</protein>
<evidence type="ECO:0000313" key="2">
    <source>
        <dbReference type="Proteomes" id="UP000248706"/>
    </source>
</evidence>
<dbReference type="Proteomes" id="UP000248706">
    <property type="component" value="Unassembled WGS sequence"/>
</dbReference>
<accession>A0A328VLD9</accession>
<proteinExistence type="predicted"/>
<sequence>MGYELEIVYPRRKSFGQPAALVGAYRWPYQLLAHCRRLKRFVIEPVEVQIWYREASNGERDLLYRFRLLPSSLSPAAAAVVRQGVTSRRDVAPTHPSARGGRSRFIAFP</sequence>
<dbReference type="RefSeq" id="WP_112432245.1">
    <property type="nucleotide sequence ID" value="NZ_MCIF01000002.1"/>
</dbReference>